<organism evidence="2 3">
    <name type="scientific">Flagellimonas halotolerans</name>
    <dbReference type="NCBI Taxonomy" id="3112164"/>
    <lineage>
        <taxon>Bacteria</taxon>
        <taxon>Pseudomonadati</taxon>
        <taxon>Bacteroidota</taxon>
        <taxon>Flavobacteriia</taxon>
        <taxon>Flavobacteriales</taxon>
        <taxon>Flavobacteriaceae</taxon>
        <taxon>Flagellimonas</taxon>
    </lineage>
</organism>
<evidence type="ECO:0000313" key="3">
    <source>
        <dbReference type="Proteomes" id="UP001355298"/>
    </source>
</evidence>
<comment type="caution">
    <text evidence="2">The sequence shown here is derived from an EMBL/GenBank/DDBJ whole genome shotgun (WGS) entry which is preliminary data.</text>
</comment>
<accession>A0ABU6IKY8</accession>
<feature type="region of interest" description="Disordered" evidence="1">
    <location>
        <begin position="1206"/>
        <end position="1225"/>
    </location>
</feature>
<dbReference type="RefSeq" id="WP_326276516.1">
    <property type="nucleotide sequence ID" value="NZ_JAYKYV010000001.1"/>
</dbReference>
<feature type="compositionally biased region" description="Basic and acidic residues" evidence="1">
    <location>
        <begin position="1207"/>
        <end position="1225"/>
    </location>
</feature>
<sequence>MIYDQQEKFKELISFISTHTIDRSINRVDQKAIEENLKWNASLFFAKAIHLAKSREQGFTLAEFDQFRKDYEDRNGQIDTDSLFQKYWLRNVLGKIKIAGTVSSACHTFSGISSFRNELKFLLEKFPEGIKGKEKLPKAEFDQIKSKYESEHNLILNDEGLNKPSWLSKSDDGITISNINIYFKPYLDRWKEFEFLSAYKEQISNDEDKGLKIAKRDLVQLHESFKKFYTQTPSIADLIKQNLLCEKEEFYYLNFYNVEVSYWSILGDQITAFYWQLLVENESFSDDKERVKMLLQQILYWGWPSDFLSCSLDESKKRFLDAASDLVINETDLDGIESEFKKVSIDGDIGSREVQSLFHSREEFDDFSLNNLDHFELLESLDNWEQKAHTIYLHGQSSRDELSFLIKLIVAHDYEFEREETEDQNNPIIHHYKRVFVLLEKSITKPTLLWELKCFIIMCRREFIPYLVEDSKYTTLAFQFIDRIGEYLLHEDKETIHNKLWVKSMELALFSIRSVGQEDVASKLIFQIYRKLNSNKYDIPYSRQPYTEKLSRKQKEEKETAVLSLIEDSSLQNHKVHGGSSQFLLPKLFNGLVKLFINLPSKQLYNSGTVSFPMLQWDGLTWLMKCSTYWKYKRQFEITPPGINMLTNSFFKLYIDRVEVTEVKKYNFFEKKEEKGRPLWSEKIERLEYIEWIYPIYFIYKQQKLNSFLEPRFYFDSTSEFYHKENHFTADKLRTHIGVLLQVLRQLVLPSIPYGFEKDKIQQIKSRVEQQIIDYLKRHIKDVPEEGCVDLFDYNKEWAFKNSEKEALLPQVARALNWFSKKEQIIEAIIETQDIVKILTIAEWVTSVGVKQKLIERIQQSDIKAFLEKKRWTPEVQQVLLDIRQYPKLEKEINQVVEFWEKRVSKKNREYEVQLYQTKMLLAYFHDDEQELNSIKEPASPIHVVRELSYRDHKQFYRALIRLEKNPESSYTIFKELSSQYLQYPVFALNQMAAKISIAKASDDLKIYKEALEEWKAYSSQQKDLDEEALGSTFLANKLYILLKLGELDELDRVFNDLEKPYKMLPDILEVKIESLIERKRIEEASMLLEEAENYHQFSGGEGTEFIKALKVKVGGIDDVLLLSAYYTRVFNSSPEKLIEIFPPNLNGQRQLQSFLVTEFGSAAINMLDKVVSISDIKDEDKYNDVIEILLNSKINPWGWFVTDQSRGGHSDSENKSKKKQPGERDFKIFDGKGTFGICEAFIYRTPAPAKKHLKKIFDYHPKRENLIILIYDLNEPTKAAKNWNNYLKSILLKTDFPKGYELINCEDVSSDFGHGKKSAVRIARSKHEDELNLYHIFVNINYKVNA</sequence>
<reference evidence="2 3" key="1">
    <citation type="submission" date="2024-01" db="EMBL/GenBank/DDBJ databases">
        <title>The strains designed SYSU M86414 and SYSU M84420 isolated from the marine sediment in San Sha City (Hainan Province, China).</title>
        <authorList>
            <person name="Guo D."/>
        </authorList>
    </citation>
    <scope>NUCLEOTIDE SEQUENCE [LARGE SCALE GENOMIC DNA]</scope>
    <source>
        <strain evidence="2 3">SYSU M84420</strain>
    </source>
</reference>
<gene>
    <name evidence="2" type="ORF">VOP03_00015</name>
</gene>
<dbReference type="Proteomes" id="UP001355298">
    <property type="component" value="Unassembled WGS sequence"/>
</dbReference>
<evidence type="ECO:0000313" key="2">
    <source>
        <dbReference type="EMBL" id="MEC4263716.1"/>
    </source>
</evidence>
<evidence type="ECO:0000256" key="1">
    <source>
        <dbReference type="SAM" id="MobiDB-lite"/>
    </source>
</evidence>
<name>A0ABU6IKY8_9FLAO</name>
<dbReference type="EMBL" id="JAYMGW010000001">
    <property type="protein sequence ID" value="MEC4263716.1"/>
    <property type="molecule type" value="Genomic_DNA"/>
</dbReference>
<protein>
    <submittedName>
        <fullName evidence="2">Uncharacterized protein</fullName>
    </submittedName>
</protein>
<proteinExistence type="predicted"/>
<keyword evidence="3" id="KW-1185">Reference proteome</keyword>